<dbReference type="Proteomes" id="UP001159363">
    <property type="component" value="Chromosome X"/>
</dbReference>
<accession>A0ABQ9HQA1</accession>
<sequence>MKAVITPSMKNIKELTVQRKIGTKVKDIYLQKVRTFLHIKWKQPCKKTCCLQCHTKYTQDQRLQIHNSFLNLGDITKQCTFMVNSMTNIQPTQKSIHKRANNFYLTANDRKVKSLQNILLEYFRSKREVCLYSMGQVVQTIVASTVIAEKERGYITRDSQSRKILPCNRKSLLMYSNTKTIFRWELIDFSNVPAVYSKKCSTANEVRAKEHTYKRVLNNELNLGFFTPKKDQSVVCMQYNNASHEKKVHLEGTYQNHIKNKQTSREMKRADVEMALKNSQIRVCDFHLQSVLQAPCSELSDIHRQNDGDSMHFCIKKSKTKRAQKIGPVYVPSQWTGIVQHSKMTGTHYHVREINFTDFHDFKTLSAEMESNFTVDKNGDDVTWNDIRVLQVKKDHKYILFYKTDFESYDFKTINLRRYRRGRPLSESFSLTHAYITWPCISSEKKDLLSLCCDGIISHVYPSFINLCQLVRRKEATFPMRTLLNVKASILFWGCDMLMSEERQRVFRKATAMDLELKAIVAIYYKGWPHSSKVTVECKPYYSLKDDLYVQD</sequence>
<dbReference type="PANTHER" id="PTHR10773">
    <property type="entry name" value="DNA-DIRECTED RNA POLYMERASES I, II, AND III SUBUNIT RPABC2"/>
    <property type="match status" value="1"/>
</dbReference>
<protein>
    <submittedName>
        <fullName evidence="1">Uncharacterized protein</fullName>
    </submittedName>
</protein>
<keyword evidence="2" id="KW-1185">Reference proteome</keyword>
<organism evidence="1 2">
    <name type="scientific">Dryococelus australis</name>
    <dbReference type="NCBI Taxonomy" id="614101"/>
    <lineage>
        <taxon>Eukaryota</taxon>
        <taxon>Metazoa</taxon>
        <taxon>Ecdysozoa</taxon>
        <taxon>Arthropoda</taxon>
        <taxon>Hexapoda</taxon>
        <taxon>Insecta</taxon>
        <taxon>Pterygota</taxon>
        <taxon>Neoptera</taxon>
        <taxon>Polyneoptera</taxon>
        <taxon>Phasmatodea</taxon>
        <taxon>Verophasmatodea</taxon>
        <taxon>Anareolatae</taxon>
        <taxon>Phasmatidae</taxon>
        <taxon>Eurycanthinae</taxon>
        <taxon>Dryococelus</taxon>
    </lineage>
</organism>
<name>A0ABQ9HQA1_9NEOP</name>
<evidence type="ECO:0000313" key="1">
    <source>
        <dbReference type="EMBL" id="KAJ8886460.1"/>
    </source>
</evidence>
<dbReference type="PANTHER" id="PTHR10773:SF19">
    <property type="match status" value="1"/>
</dbReference>
<comment type="caution">
    <text evidence="1">The sequence shown here is derived from an EMBL/GenBank/DDBJ whole genome shotgun (WGS) entry which is preliminary data.</text>
</comment>
<dbReference type="EMBL" id="JARBHB010000004">
    <property type="protein sequence ID" value="KAJ8886460.1"/>
    <property type="molecule type" value="Genomic_DNA"/>
</dbReference>
<gene>
    <name evidence="1" type="ORF">PR048_012671</name>
</gene>
<evidence type="ECO:0000313" key="2">
    <source>
        <dbReference type="Proteomes" id="UP001159363"/>
    </source>
</evidence>
<proteinExistence type="predicted"/>
<reference evidence="1 2" key="1">
    <citation type="submission" date="2023-02" db="EMBL/GenBank/DDBJ databases">
        <title>LHISI_Scaffold_Assembly.</title>
        <authorList>
            <person name="Stuart O.P."/>
            <person name="Cleave R."/>
            <person name="Magrath M.J.L."/>
            <person name="Mikheyev A.S."/>
        </authorList>
    </citation>
    <scope>NUCLEOTIDE SEQUENCE [LARGE SCALE GENOMIC DNA]</scope>
    <source>
        <strain evidence="1">Daus_M_001</strain>
        <tissue evidence="1">Leg muscle</tissue>
    </source>
</reference>